<evidence type="ECO:0000313" key="6">
    <source>
        <dbReference type="EMBL" id="SMO82705.1"/>
    </source>
</evidence>
<dbReference type="InterPro" id="IPR020892">
    <property type="entry name" value="Cyclophilin-type_PPIase_CS"/>
</dbReference>
<evidence type="ECO:0000259" key="5">
    <source>
        <dbReference type="PROSITE" id="PS50072"/>
    </source>
</evidence>
<evidence type="ECO:0000256" key="3">
    <source>
        <dbReference type="ARBA" id="ARBA00023235"/>
    </source>
</evidence>
<dbReference type="PROSITE" id="PS00170">
    <property type="entry name" value="CSA_PPIASE_1"/>
    <property type="match status" value="1"/>
</dbReference>
<dbReference type="PRINTS" id="PR00153">
    <property type="entry name" value="CSAPPISMRASE"/>
</dbReference>
<sequence length="289" mass="32868">MKKTTSFIWAFLFMAIVACSSKSGEPIVRIKTNYGNLKLKLYNETPVHRDNFLKLAKEGYFNGTLFHRVIKNFMIQGGDPDSKNAQGGVALGQGGPGYTLPAEIDYPKFFHKKGALAAAREGDRQNPERRSSGSQFYIVQGEISNDSKLTKLENKFREDKKREIFNQVLAQYEDSLNTLQQLGDQDSMMDMQKFVMGEVQKQYAAQPEFTMPERVKEIYKTRGGTPHLDGGYTVFGEVIEDKTLFEQIASLFGRRYGLEVIERIAQEQTDGRNRPLKDVVILDVKVIRE</sequence>
<dbReference type="GO" id="GO:0006457">
    <property type="term" value="P:protein folding"/>
    <property type="evidence" value="ECO:0007669"/>
    <property type="project" value="InterPro"/>
</dbReference>
<comment type="function">
    <text evidence="4">PPIases accelerate the folding of proteins. It catalyzes the cis-trans isomerization of proline imidic peptide bonds in oligopeptides.</text>
</comment>
<dbReference type="PANTHER" id="PTHR45625">
    <property type="entry name" value="PEPTIDYL-PROLYL CIS-TRANS ISOMERASE-RELATED"/>
    <property type="match status" value="1"/>
</dbReference>
<comment type="catalytic activity">
    <reaction evidence="4">
        <text>[protein]-peptidylproline (omega=180) = [protein]-peptidylproline (omega=0)</text>
        <dbReference type="Rhea" id="RHEA:16237"/>
        <dbReference type="Rhea" id="RHEA-COMP:10747"/>
        <dbReference type="Rhea" id="RHEA-COMP:10748"/>
        <dbReference type="ChEBI" id="CHEBI:83833"/>
        <dbReference type="ChEBI" id="CHEBI:83834"/>
        <dbReference type="EC" id="5.2.1.8"/>
    </reaction>
</comment>
<dbReference type="Gene3D" id="2.40.100.10">
    <property type="entry name" value="Cyclophilin-like"/>
    <property type="match status" value="2"/>
</dbReference>
<dbReference type="InterPro" id="IPR029000">
    <property type="entry name" value="Cyclophilin-like_dom_sf"/>
</dbReference>
<dbReference type="OrthoDB" id="9807797at2"/>
<gene>
    <name evidence="6" type="ORF">SAMN06265379_1093</name>
</gene>
<evidence type="ECO:0000256" key="4">
    <source>
        <dbReference type="RuleBase" id="RU363019"/>
    </source>
</evidence>
<keyword evidence="2 4" id="KW-0697">Rotamase</keyword>
<dbReference type="Proteomes" id="UP000319040">
    <property type="component" value="Unassembled WGS sequence"/>
</dbReference>
<protein>
    <recommendedName>
        <fullName evidence="4">Peptidyl-prolyl cis-trans isomerase</fullName>
        <shortName evidence="4">PPIase</shortName>
        <ecNumber evidence="4">5.2.1.8</ecNumber>
    </recommendedName>
</protein>
<dbReference type="PROSITE" id="PS50072">
    <property type="entry name" value="CSA_PPIASE_2"/>
    <property type="match status" value="1"/>
</dbReference>
<accession>A0A521EFM3</accession>
<evidence type="ECO:0000256" key="1">
    <source>
        <dbReference type="ARBA" id="ARBA00007365"/>
    </source>
</evidence>
<dbReference type="EMBL" id="FXTB01000009">
    <property type="protein sequence ID" value="SMO82705.1"/>
    <property type="molecule type" value="Genomic_DNA"/>
</dbReference>
<dbReference type="PANTHER" id="PTHR45625:SF4">
    <property type="entry name" value="PEPTIDYLPROLYL ISOMERASE DOMAIN AND WD REPEAT-CONTAINING PROTEIN 1"/>
    <property type="match status" value="1"/>
</dbReference>
<dbReference type="InterPro" id="IPR002130">
    <property type="entry name" value="Cyclophilin-type_PPIase_dom"/>
</dbReference>
<evidence type="ECO:0000256" key="2">
    <source>
        <dbReference type="ARBA" id="ARBA00023110"/>
    </source>
</evidence>
<dbReference type="AlphaFoldDB" id="A0A521EFM3"/>
<dbReference type="CDD" id="cd00317">
    <property type="entry name" value="cyclophilin"/>
    <property type="match status" value="1"/>
</dbReference>
<name>A0A521EFM3_SACCC</name>
<keyword evidence="7" id="KW-1185">Reference proteome</keyword>
<dbReference type="Pfam" id="PF00160">
    <property type="entry name" value="Pro_isomerase"/>
    <property type="match status" value="1"/>
</dbReference>
<dbReference type="PROSITE" id="PS51257">
    <property type="entry name" value="PROKAR_LIPOPROTEIN"/>
    <property type="match status" value="1"/>
</dbReference>
<comment type="similarity">
    <text evidence="1 4">Belongs to the cyclophilin-type PPIase family.</text>
</comment>
<organism evidence="6 7">
    <name type="scientific">Saccharicrinis carchari</name>
    <dbReference type="NCBI Taxonomy" id="1168039"/>
    <lineage>
        <taxon>Bacteria</taxon>
        <taxon>Pseudomonadati</taxon>
        <taxon>Bacteroidota</taxon>
        <taxon>Bacteroidia</taxon>
        <taxon>Marinilabiliales</taxon>
        <taxon>Marinilabiliaceae</taxon>
        <taxon>Saccharicrinis</taxon>
    </lineage>
</organism>
<reference evidence="6 7" key="1">
    <citation type="submission" date="2017-05" db="EMBL/GenBank/DDBJ databases">
        <authorList>
            <person name="Varghese N."/>
            <person name="Submissions S."/>
        </authorList>
    </citation>
    <scope>NUCLEOTIDE SEQUENCE [LARGE SCALE GENOMIC DNA]</scope>
    <source>
        <strain evidence="6 7">DSM 27040</strain>
    </source>
</reference>
<dbReference type="InterPro" id="IPR044666">
    <property type="entry name" value="Cyclophilin_A-like"/>
</dbReference>
<proteinExistence type="inferred from homology"/>
<dbReference type="GO" id="GO:0003755">
    <property type="term" value="F:peptidyl-prolyl cis-trans isomerase activity"/>
    <property type="evidence" value="ECO:0007669"/>
    <property type="project" value="UniProtKB-UniRule"/>
</dbReference>
<dbReference type="EC" id="5.2.1.8" evidence="4"/>
<keyword evidence="3 4" id="KW-0413">Isomerase</keyword>
<dbReference type="SUPFAM" id="SSF50891">
    <property type="entry name" value="Cyclophilin-like"/>
    <property type="match status" value="1"/>
</dbReference>
<feature type="domain" description="PPIase cyclophilin-type" evidence="5">
    <location>
        <begin position="32"/>
        <end position="286"/>
    </location>
</feature>
<evidence type="ECO:0000313" key="7">
    <source>
        <dbReference type="Proteomes" id="UP000319040"/>
    </source>
</evidence>
<dbReference type="RefSeq" id="WP_142534210.1">
    <property type="nucleotide sequence ID" value="NZ_FXTB01000009.1"/>
</dbReference>